<keyword evidence="3" id="KW-0804">Transcription</keyword>
<dbReference type="OMA" id="VQHPVKT"/>
<evidence type="ECO:0000259" key="6">
    <source>
        <dbReference type="PROSITE" id="PS51821"/>
    </source>
</evidence>
<dbReference type="STRING" id="1109443.G4TJ66"/>
<evidence type="ECO:0000256" key="2">
    <source>
        <dbReference type="ARBA" id="ARBA00023015"/>
    </source>
</evidence>
<comment type="subcellular location">
    <subcellularLocation>
        <location evidence="1">Nucleus</location>
    </subcellularLocation>
</comment>
<evidence type="ECO:0000256" key="3">
    <source>
        <dbReference type="ARBA" id="ARBA00023163"/>
    </source>
</evidence>
<name>G4TJ66_SERID</name>
<dbReference type="Pfam" id="PF11754">
    <property type="entry name" value="Velvet"/>
    <property type="match status" value="2"/>
</dbReference>
<accession>G4TJ66</accession>
<dbReference type="InterPro" id="IPR037525">
    <property type="entry name" value="Velvet_dom"/>
</dbReference>
<sequence>MSSPRTGDDTHNVYKRNRERISIRGLTHSATTQAQARRHRDYDSRTRSHQHHLRYDPIALPSPTANVPFLSVSRRSTSGSKGYQLVILQEPTAGAAHGSQYLSRVPLAPALIIRLDVLDPSQRRLQVDDEIPFFVCTIQLLDENALPVRDPPDEPSSASAQPSAQRLLYGSLVSSPYSLVDMNGQRGIYFMFPDVSIRTEGKYRLGISLTRLRDHEMTLIQSGFVSPLAQVSTQPFTVVNQRNYVAPPRTQLSLHFANQGAPKT</sequence>
<dbReference type="GO" id="GO:0005634">
    <property type="term" value="C:nucleus"/>
    <property type="evidence" value="ECO:0007669"/>
    <property type="project" value="UniProtKB-SubCell"/>
</dbReference>
<dbReference type="PANTHER" id="PTHR33572">
    <property type="entry name" value="SPORE DEVELOPMENT REGULATOR VOSA"/>
    <property type="match status" value="1"/>
</dbReference>
<keyword evidence="4" id="KW-0539">Nucleus</keyword>
<evidence type="ECO:0000256" key="1">
    <source>
        <dbReference type="ARBA" id="ARBA00004123"/>
    </source>
</evidence>
<dbReference type="PANTHER" id="PTHR33572:SF15">
    <property type="entry name" value="VELVET DOMAIN-CONTAINING PROTEIN"/>
    <property type="match status" value="1"/>
</dbReference>
<evidence type="ECO:0000256" key="5">
    <source>
        <dbReference type="SAM" id="MobiDB-lite"/>
    </source>
</evidence>
<dbReference type="AlphaFoldDB" id="G4TJ66"/>
<evidence type="ECO:0000256" key="4">
    <source>
        <dbReference type="ARBA" id="ARBA00023242"/>
    </source>
</evidence>
<dbReference type="PROSITE" id="PS51821">
    <property type="entry name" value="VELVET"/>
    <property type="match status" value="1"/>
</dbReference>
<feature type="region of interest" description="Disordered" evidence="5">
    <location>
        <begin position="1"/>
        <end position="20"/>
    </location>
</feature>
<dbReference type="InParanoid" id="G4TJ66"/>
<dbReference type="HOGENOM" id="CLU_091433_0_0_1"/>
<dbReference type="Proteomes" id="UP000007148">
    <property type="component" value="Unassembled WGS sequence"/>
</dbReference>
<dbReference type="InterPro" id="IPR038491">
    <property type="entry name" value="Velvet_dom_sf"/>
</dbReference>
<reference evidence="7 8" key="1">
    <citation type="journal article" date="2011" name="PLoS Pathog.">
        <title>Endophytic Life Strategies Decoded by Genome and Transcriptome Analyses of the Mutualistic Root Symbiont Piriformospora indica.</title>
        <authorList>
            <person name="Zuccaro A."/>
            <person name="Lahrmann U."/>
            <person name="Guldener U."/>
            <person name="Langen G."/>
            <person name="Pfiffi S."/>
            <person name="Biedenkopf D."/>
            <person name="Wong P."/>
            <person name="Samans B."/>
            <person name="Grimm C."/>
            <person name="Basiewicz M."/>
            <person name="Murat C."/>
            <person name="Martin F."/>
            <person name="Kogel K.H."/>
        </authorList>
    </citation>
    <scope>NUCLEOTIDE SEQUENCE [LARGE SCALE GENOMIC DNA]</scope>
    <source>
        <strain evidence="7 8">DSM 11827</strain>
    </source>
</reference>
<evidence type="ECO:0000313" key="7">
    <source>
        <dbReference type="EMBL" id="CCA71359.1"/>
    </source>
</evidence>
<keyword evidence="2" id="KW-0805">Transcription regulation</keyword>
<dbReference type="InterPro" id="IPR021740">
    <property type="entry name" value="Velvet"/>
</dbReference>
<dbReference type="eggNOG" id="ENOG502SD4K">
    <property type="taxonomic scope" value="Eukaryota"/>
</dbReference>
<gene>
    <name evidence="7" type="ORF">PIIN_05298</name>
</gene>
<dbReference type="Gene3D" id="2.60.40.3960">
    <property type="entry name" value="Velvet domain"/>
    <property type="match status" value="1"/>
</dbReference>
<evidence type="ECO:0000313" key="8">
    <source>
        <dbReference type="Proteomes" id="UP000007148"/>
    </source>
</evidence>
<feature type="compositionally biased region" description="Basic and acidic residues" evidence="5">
    <location>
        <begin position="1"/>
        <end position="12"/>
    </location>
</feature>
<dbReference type="OrthoDB" id="3056235at2759"/>
<proteinExistence type="predicted"/>
<keyword evidence="8" id="KW-1185">Reference proteome</keyword>
<protein>
    <recommendedName>
        <fullName evidence="6">Velvet domain-containing protein</fullName>
    </recommendedName>
</protein>
<comment type="caution">
    <text evidence="7">The sequence shown here is derived from an EMBL/GenBank/DDBJ whole genome shotgun (WGS) entry which is preliminary data.</text>
</comment>
<feature type="region of interest" description="Disordered" evidence="5">
    <location>
        <begin position="25"/>
        <end position="52"/>
    </location>
</feature>
<dbReference type="EMBL" id="CAFZ01000116">
    <property type="protein sequence ID" value="CCA71359.1"/>
    <property type="molecule type" value="Genomic_DNA"/>
</dbReference>
<feature type="domain" description="Velvet" evidence="6">
    <location>
        <begin position="73"/>
        <end position="264"/>
    </location>
</feature>
<organism evidence="7 8">
    <name type="scientific">Serendipita indica (strain DSM 11827)</name>
    <name type="common">Root endophyte fungus</name>
    <name type="synonym">Piriformospora indica</name>
    <dbReference type="NCBI Taxonomy" id="1109443"/>
    <lineage>
        <taxon>Eukaryota</taxon>
        <taxon>Fungi</taxon>
        <taxon>Dikarya</taxon>
        <taxon>Basidiomycota</taxon>
        <taxon>Agaricomycotina</taxon>
        <taxon>Agaricomycetes</taxon>
        <taxon>Sebacinales</taxon>
        <taxon>Serendipitaceae</taxon>
        <taxon>Serendipita</taxon>
    </lineage>
</organism>